<reference evidence="1 2" key="1">
    <citation type="submission" date="2019-04" db="EMBL/GenBank/DDBJ databases">
        <title>Sphingobacterium olei sp. nov., isolated from oil-contaminated soil.</title>
        <authorList>
            <person name="Liu B."/>
        </authorList>
    </citation>
    <scope>NUCLEOTIDE SEQUENCE [LARGE SCALE GENOMIC DNA]</scope>
    <source>
        <strain evidence="1 2">Y3L14</strain>
    </source>
</reference>
<keyword evidence="2" id="KW-1185">Reference proteome</keyword>
<sequence length="71" mass="7856">MLVELIGWEQGSGDDAVVVRMLRLWCVMLSIQKANEVVALITGLQGDPFDKFLIIGFMFNVDHDNIAGGTF</sequence>
<dbReference type="Proteomes" id="UP000309872">
    <property type="component" value="Unassembled WGS sequence"/>
</dbReference>
<proteinExistence type="predicted"/>
<accession>A0A4U0HAY6</accession>
<gene>
    <name evidence="1" type="ORF">FAZ19_00095</name>
</gene>
<dbReference type="AlphaFoldDB" id="A0A4U0HAY6"/>
<dbReference type="RefSeq" id="WP_136818569.1">
    <property type="nucleotide sequence ID" value="NZ_BMJX01000001.1"/>
</dbReference>
<dbReference type="EMBL" id="SUKA01000001">
    <property type="protein sequence ID" value="TJY67702.1"/>
    <property type="molecule type" value="Genomic_DNA"/>
</dbReference>
<comment type="caution">
    <text evidence="1">The sequence shown here is derived from an EMBL/GenBank/DDBJ whole genome shotgun (WGS) entry which is preliminary data.</text>
</comment>
<organism evidence="1 2">
    <name type="scientific">Sphingobacterium alkalisoli</name>
    <dbReference type="NCBI Taxonomy" id="1874115"/>
    <lineage>
        <taxon>Bacteria</taxon>
        <taxon>Pseudomonadati</taxon>
        <taxon>Bacteroidota</taxon>
        <taxon>Sphingobacteriia</taxon>
        <taxon>Sphingobacteriales</taxon>
        <taxon>Sphingobacteriaceae</taxon>
        <taxon>Sphingobacterium</taxon>
    </lineage>
</organism>
<name>A0A4U0HAY6_9SPHI</name>
<protein>
    <submittedName>
        <fullName evidence="1">Uncharacterized protein</fullName>
    </submittedName>
</protein>
<evidence type="ECO:0000313" key="1">
    <source>
        <dbReference type="EMBL" id="TJY67702.1"/>
    </source>
</evidence>
<evidence type="ECO:0000313" key="2">
    <source>
        <dbReference type="Proteomes" id="UP000309872"/>
    </source>
</evidence>